<proteinExistence type="predicted"/>
<evidence type="ECO:0000313" key="3">
    <source>
        <dbReference type="Proteomes" id="UP000054843"/>
    </source>
</evidence>
<dbReference type="OrthoDB" id="5918990at2759"/>
<organism evidence="2 3">
    <name type="scientific">Trichinella papuae</name>
    <dbReference type="NCBI Taxonomy" id="268474"/>
    <lineage>
        <taxon>Eukaryota</taxon>
        <taxon>Metazoa</taxon>
        <taxon>Ecdysozoa</taxon>
        <taxon>Nematoda</taxon>
        <taxon>Enoplea</taxon>
        <taxon>Dorylaimia</taxon>
        <taxon>Trichinellida</taxon>
        <taxon>Trichinellidae</taxon>
        <taxon>Trichinella</taxon>
    </lineage>
</organism>
<keyword evidence="1" id="KW-0812">Transmembrane</keyword>
<evidence type="ECO:0000256" key="1">
    <source>
        <dbReference type="SAM" id="Phobius"/>
    </source>
</evidence>
<dbReference type="Proteomes" id="UP000054843">
    <property type="component" value="Unassembled WGS sequence"/>
</dbReference>
<accession>A0A0V1MDX4</accession>
<comment type="caution">
    <text evidence="2">The sequence shown here is derived from an EMBL/GenBank/DDBJ whole genome shotgun (WGS) entry which is preliminary data.</text>
</comment>
<keyword evidence="3" id="KW-1185">Reference proteome</keyword>
<feature type="transmembrane region" description="Helical" evidence="1">
    <location>
        <begin position="95"/>
        <end position="117"/>
    </location>
</feature>
<gene>
    <name evidence="2" type="ORF">T10_3291</name>
</gene>
<dbReference type="AlphaFoldDB" id="A0A0V1MDX4"/>
<protein>
    <submittedName>
        <fullName evidence="2">Uncharacterized protein</fullName>
    </submittedName>
</protein>
<name>A0A0V1MDX4_9BILA</name>
<dbReference type="EMBL" id="JYDO01000123">
    <property type="protein sequence ID" value="KRZ70006.1"/>
    <property type="molecule type" value="Genomic_DNA"/>
</dbReference>
<evidence type="ECO:0000313" key="2">
    <source>
        <dbReference type="EMBL" id="KRZ70006.1"/>
    </source>
</evidence>
<sequence length="119" mass="13568">MDSVPDFLEERFHEWYSGVTAPRKYLVLVDCDKTNSETEEFDAESPKLTETQLEAGVKSQKFKMCEECQRKSAQDGTNSEADGETMEEFQCKLKLCIVCFFLLGFAAALWLSCLLLCRS</sequence>
<keyword evidence="1" id="KW-1133">Transmembrane helix</keyword>
<reference evidence="2 3" key="1">
    <citation type="submission" date="2015-01" db="EMBL/GenBank/DDBJ databases">
        <title>Evolution of Trichinella species and genotypes.</title>
        <authorList>
            <person name="Korhonen P.K."/>
            <person name="Edoardo P."/>
            <person name="Giuseppe L.R."/>
            <person name="Gasser R.B."/>
        </authorList>
    </citation>
    <scope>NUCLEOTIDE SEQUENCE [LARGE SCALE GENOMIC DNA]</scope>
    <source>
        <strain evidence="2">ISS1980</strain>
    </source>
</reference>
<keyword evidence="1" id="KW-0472">Membrane</keyword>